<proteinExistence type="predicted"/>
<reference evidence="1 2" key="1">
    <citation type="submission" date="2024-04" db="EMBL/GenBank/DDBJ databases">
        <title>Phyllosticta paracitricarpa is synonymous to the EU quarantine fungus P. citricarpa based on phylogenomic analyses.</title>
        <authorList>
            <consortium name="Lawrence Berkeley National Laboratory"/>
            <person name="Van ingen-buijs V.A."/>
            <person name="Van westerhoven A.C."/>
            <person name="Haridas S."/>
            <person name="Skiadas P."/>
            <person name="Martin F."/>
            <person name="Groenewald J.Z."/>
            <person name="Crous P.W."/>
            <person name="Seidl M.F."/>
        </authorList>
    </citation>
    <scope>NUCLEOTIDE SEQUENCE [LARGE SCALE GENOMIC DNA]</scope>
    <source>
        <strain evidence="1 2">CPC 17464</strain>
    </source>
</reference>
<dbReference type="GeneID" id="92036566"/>
<keyword evidence="2" id="KW-1185">Reference proteome</keyword>
<accession>A0ABR1LI21</accession>
<dbReference type="EMBL" id="JBBPEH010000008">
    <property type="protein sequence ID" value="KAK7534850.1"/>
    <property type="molecule type" value="Genomic_DNA"/>
</dbReference>
<dbReference type="RefSeq" id="XP_066653575.1">
    <property type="nucleotide sequence ID" value="XM_066803660.1"/>
</dbReference>
<evidence type="ECO:0000313" key="1">
    <source>
        <dbReference type="EMBL" id="KAK7534850.1"/>
    </source>
</evidence>
<evidence type="ECO:0000313" key="2">
    <source>
        <dbReference type="Proteomes" id="UP001360953"/>
    </source>
</evidence>
<feature type="non-terminal residue" evidence="1">
    <location>
        <position position="1"/>
    </location>
</feature>
<name>A0ABR1LI21_9PEZI</name>
<gene>
    <name evidence="1" type="ORF">J3D65DRAFT_678282</name>
</gene>
<comment type="caution">
    <text evidence="1">The sequence shown here is derived from an EMBL/GenBank/DDBJ whole genome shotgun (WGS) entry which is preliminary data.</text>
</comment>
<sequence>AAKLGEAWPRAGPPRAHQQQHSAIVILQSSVAGCRRPFPIVLPVCSQQDEWPAFACRPNNEAASCRGALRHLALLTTFLLSCFPSCFRCPFPKGANRLDPRNPSRRWQSYKSRRPVRCARPRALRVLTAAAHRSRLASHCTHHTCPRIPLEPTGLALDTSVLSYSRTA</sequence>
<dbReference type="Proteomes" id="UP001360953">
    <property type="component" value="Unassembled WGS sequence"/>
</dbReference>
<protein>
    <submittedName>
        <fullName evidence="1">Uncharacterized protein</fullName>
    </submittedName>
</protein>
<organism evidence="1 2">
    <name type="scientific">Phyllosticta citribraziliensis</name>
    <dbReference type="NCBI Taxonomy" id="989973"/>
    <lineage>
        <taxon>Eukaryota</taxon>
        <taxon>Fungi</taxon>
        <taxon>Dikarya</taxon>
        <taxon>Ascomycota</taxon>
        <taxon>Pezizomycotina</taxon>
        <taxon>Dothideomycetes</taxon>
        <taxon>Dothideomycetes incertae sedis</taxon>
        <taxon>Botryosphaeriales</taxon>
        <taxon>Phyllostictaceae</taxon>
        <taxon>Phyllosticta</taxon>
    </lineage>
</organism>